<keyword evidence="3" id="KW-0032">Aminotransferase</keyword>
<dbReference type="Pfam" id="PF00155">
    <property type="entry name" value="Aminotran_1_2"/>
    <property type="match status" value="1"/>
</dbReference>
<dbReference type="InterPro" id="IPR004839">
    <property type="entry name" value="Aminotransferase_I/II_large"/>
</dbReference>
<dbReference type="GO" id="GO:0030170">
    <property type="term" value="F:pyridoxal phosphate binding"/>
    <property type="evidence" value="ECO:0007669"/>
    <property type="project" value="InterPro"/>
</dbReference>
<evidence type="ECO:0000313" key="4">
    <source>
        <dbReference type="Proteomes" id="UP000660729"/>
    </source>
</evidence>
<evidence type="ECO:0000256" key="1">
    <source>
        <dbReference type="ARBA" id="ARBA00022898"/>
    </source>
</evidence>
<proteinExistence type="predicted"/>
<keyword evidence="3" id="KW-0808">Transferase</keyword>
<dbReference type="InterPro" id="IPR015424">
    <property type="entry name" value="PyrdxlP-dep_Trfase"/>
</dbReference>
<sequence>MGEAPPMERLPYLSDRVKDNLKANKLAEVRAWCYDKQYDPITNPDGVVALAIAENKLMRDEITKHINENFKINPWHLTYGEGPAGTTALRRHIASYVNEYFRPSAPVKANHIATCNGAGPAVNNFCFCVGEPGDGILLSKPLYTGFFGDIEHGSKFKLVQVPMEGIDPVSVEAVAQYEETLHQAEASGTKIRAVLLANPHNPLGRPYSKEALAAFCSFCDKYNIHLLSDEVYAQSWFLSKDFPKPEPFVSILSLDLEKYINPALIHVIYAMSKDFCANGIRVGCLISPSNDELLSAFKSISGFTRASQLAEQVWLNLFEDGSFLNWYFPEMRRRLADSYAYVTGRLEEQAISYSPASTGVCVWIDLSEYLEHDTRDAELALDWRLARAKVWIAMGATFVSEKHGNYRITFATPRADLELGLDRLFKVLSDIREERGLMTGSNGYA</sequence>
<dbReference type="GO" id="GO:0006520">
    <property type="term" value="P:amino acid metabolic process"/>
    <property type="evidence" value="ECO:0007669"/>
    <property type="project" value="TreeGrafter"/>
</dbReference>
<dbReference type="Gene3D" id="3.40.640.10">
    <property type="entry name" value="Type I PLP-dependent aspartate aminotransferase-like (Major domain)"/>
    <property type="match status" value="1"/>
</dbReference>
<name>A0A8H6RBQ1_9PEZI</name>
<evidence type="ECO:0000259" key="2">
    <source>
        <dbReference type="Pfam" id="PF00155"/>
    </source>
</evidence>
<dbReference type="Proteomes" id="UP000660729">
    <property type="component" value="Unassembled WGS sequence"/>
</dbReference>
<comment type="caution">
    <text evidence="3">The sequence shown here is derived from an EMBL/GenBank/DDBJ whole genome shotgun (WGS) entry which is preliminary data.</text>
</comment>
<dbReference type="PANTHER" id="PTHR43795">
    <property type="entry name" value="BIFUNCTIONAL ASPARTATE AMINOTRANSFERASE AND GLUTAMATE/ASPARTATE-PREPHENATE AMINOTRANSFERASE-RELATED"/>
    <property type="match status" value="1"/>
</dbReference>
<protein>
    <submittedName>
        <fullName evidence="3">Putative aminotransferase tcpI</fullName>
    </submittedName>
</protein>
<dbReference type="InterPro" id="IPR015422">
    <property type="entry name" value="PyrdxlP-dep_Trfase_small"/>
</dbReference>
<dbReference type="Gene3D" id="3.90.1150.10">
    <property type="entry name" value="Aspartate Aminotransferase, domain 1"/>
    <property type="match status" value="1"/>
</dbReference>
<reference evidence="3" key="1">
    <citation type="submission" date="2020-04" db="EMBL/GenBank/DDBJ databases">
        <title>Draft genome resource of the tomato pathogen Pseudocercospora fuligena.</title>
        <authorList>
            <person name="Zaccaron A."/>
        </authorList>
    </citation>
    <scope>NUCLEOTIDE SEQUENCE</scope>
    <source>
        <strain evidence="3">PF001</strain>
    </source>
</reference>
<dbReference type="SUPFAM" id="SSF53383">
    <property type="entry name" value="PLP-dependent transferases"/>
    <property type="match status" value="1"/>
</dbReference>
<keyword evidence="1" id="KW-0663">Pyridoxal phosphate</keyword>
<dbReference type="OrthoDB" id="7042322at2759"/>
<dbReference type="PRINTS" id="PR00753">
    <property type="entry name" value="ACCSYNTHASE"/>
</dbReference>
<keyword evidence="4" id="KW-1185">Reference proteome</keyword>
<dbReference type="PANTHER" id="PTHR43795:SF39">
    <property type="entry name" value="AMINOTRANSFERASE CLASS I_CLASSII DOMAIN-CONTAINING PROTEIN"/>
    <property type="match status" value="1"/>
</dbReference>
<dbReference type="EMBL" id="JABCIY010000205">
    <property type="protein sequence ID" value="KAF7188664.1"/>
    <property type="molecule type" value="Genomic_DNA"/>
</dbReference>
<dbReference type="CDD" id="cd00609">
    <property type="entry name" value="AAT_like"/>
    <property type="match status" value="1"/>
</dbReference>
<dbReference type="AlphaFoldDB" id="A0A8H6RBQ1"/>
<feature type="domain" description="Aminotransferase class I/classII large" evidence="2">
    <location>
        <begin position="83"/>
        <end position="424"/>
    </location>
</feature>
<dbReference type="GO" id="GO:0008483">
    <property type="term" value="F:transaminase activity"/>
    <property type="evidence" value="ECO:0007669"/>
    <property type="project" value="UniProtKB-KW"/>
</dbReference>
<dbReference type="InterPro" id="IPR050478">
    <property type="entry name" value="Ethylene_sulfur-biosynth"/>
</dbReference>
<evidence type="ECO:0000313" key="3">
    <source>
        <dbReference type="EMBL" id="KAF7188664.1"/>
    </source>
</evidence>
<gene>
    <name evidence="3" type="ORF">HII31_09916</name>
</gene>
<dbReference type="InterPro" id="IPR015421">
    <property type="entry name" value="PyrdxlP-dep_Trfase_major"/>
</dbReference>
<organism evidence="3 4">
    <name type="scientific">Pseudocercospora fuligena</name>
    <dbReference type="NCBI Taxonomy" id="685502"/>
    <lineage>
        <taxon>Eukaryota</taxon>
        <taxon>Fungi</taxon>
        <taxon>Dikarya</taxon>
        <taxon>Ascomycota</taxon>
        <taxon>Pezizomycotina</taxon>
        <taxon>Dothideomycetes</taxon>
        <taxon>Dothideomycetidae</taxon>
        <taxon>Mycosphaerellales</taxon>
        <taxon>Mycosphaerellaceae</taxon>
        <taxon>Pseudocercospora</taxon>
    </lineage>
</organism>
<accession>A0A8H6RBQ1</accession>